<proteinExistence type="predicted"/>
<evidence type="ECO:0000259" key="2">
    <source>
        <dbReference type="Pfam" id="PF07811"/>
    </source>
</evidence>
<comment type="caution">
    <text evidence="3">The sequence shown here is derived from an EMBL/GenBank/DDBJ whole genome shotgun (WGS) entry which is preliminary data.</text>
</comment>
<dbReference type="EMBL" id="JACHOB010000006">
    <property type="protein sequence ID" value="MBB4660126.1"/>
    <property type="molecule type" value="Genomic_DNA"/>
</dbReference>
<dbReference type="Proteomes" id="UP000563524">
    <property type="component" value="Unassembled WGS sequence"/>
</dbReference>
<keyword evidence="1" id="KW-0812">Transmembrane</keyword>
<accession>A0A840I590</accession>
<sequence>MRKRSFAARFSSFARRQDGVAASEAAFIVPLLVMALMSIFDLGFASTSRMQLDHALRTGTQLIMMNVHDEDAVEAATLATLEETQSGSMRNDGMCEPDKTCLTVVQTCRCGSAASSCTTLCSATSLPPSAFMTITALRRYEGIFLDDRPVGATITVQTR</sequence>
<keyword evidence="1" id="KW-0472">Membrane</keyword>
<reference evidence="3 4" key="1">
    <citation type="submission" date="2020-08" db="EMBL/GenBank/DDBJ databases">
        <title>Genomic Encyclopedia of Type Strains, Phase IV (KMG-IV): sequencing the most valuable type-strain genomes for metagenomic binning, comparative biology and taxonomic classification.</title>
        <authorList>
            <person name="Goeker M."/>
        </authorList>
    </citation>
    <scope>NUCLEOTIDE SEQUENCE [LARGE SCALE GENOMIC DNA]</scope>
    <source>
        <strain evidence="3 4">DSM 102850</strain>
    </source>
</reference>
<protein>
    <recommendedName>
        <fullName evidence="2">TadE-like domain-containing protein</fullName>
    </recommendedName>
</protein>
<keyword evidence="4" id="KW-1185">Reference proteome</keyword>
<evidence type="ECO:0000313" key="3">
    <source>
        <dbReference type="EMBL" id="MBB4660126.1"/>
    </source>
</evidence>
<feature type="domain" description="TadE-like" evidence="2">
    <location>
        <begin position="19"/>
        <end position="59"/>
    </location>
</feature>
<name>A0A840I590_9PROT</name>
<keyword evidence="1" id="KW-1133">Transmembrane helix</keyword>
<evidence type="ECO:0000256" key="1">
    <source>
        <dbReference type="SAM" id="Phobius"/>
    </source>
</evidence>
<dbReference type="Pfam" id="PF07811">
    <property type="entry name" value="TadE"/>
    <property type="match status" value="1"/>
</dbReference>
<evidence type="ECO:0000313" key="4">
    <source>
        <dbReference type="Proteomes" id="UP000563524"/>
    </source>
</evidence>
<dbReference type="AlphaFoldDB" id="A0A840I590"/>
<organism evidence="3 4">
    <name type="scientific">Parvularcula dongshanensis</name>
    <dbReference type="NCBI Taxonomy" id="1173995"/>
    <lineage>
        <taxon>Bacteria</taxon>
        <taxon>Pseudomonadati</taxon>
        <taxon>Pseudomonadota</taxon>
        <taxon>Alphaproteobacteria</taxon>
        <taxon>Parvularculales</taxon>
        <taxon>Parvularculaceae</taxon>
        <taxon>Parvularcula</taxon>
    </lineage>
</organism>
<dbReference type="RefSeq" id="WP_183819395.1">
    <property type="nucleotide sequence ID" value="NZ_JACHOB010000006.1"/>
</dbReference>
<feature type="transmembrane region" description="Helical" evidence="1">
    <location>
        <begin position="21"/>
        <end position="40"/>
    </location>
</feature>
<dbReference type="InterPro" id="IPR012495">
    <property type="entry name" value="TadE-like_dom"/>
</dbReference>
<gene>
    <name evidence="3" type="ORF">GGQ59_002670</name>
</gene>